<keyword evidence="4" id="KW-1185">Reference proteome</keyword>
<dbReference type="OrthoDB" id="9801785at2"/>
<feature type="region of interest" description="Disordered" evidence="1">
    <location>
        <begin position="259"/>
        <end position="280"/>
    </location>
</feature>
<evidence type="ECO:0000259" key="2">
    <source>
        <dbReference type="Pfam" id="PF01370"/>
    </source>
</evidence>
<name>A0A5C4NFT0_9RHOB</name>
<dbReference type="InterPro" id="IPR036291">
    <property type="entry name" value="NAD(P)-bd_dom_sf"/>
</dbReference>
<dbReference type="Gene3D" id="3.40.50.720">
    <property type="entry name" value="NAD(P)-binding Rossmann-like Domain"/>
    <property type="match status" value="1"/>
</dbReference>
<dbReference type="InterPro" id="IPR050177">
    <property type="entry name" value="Lipid_A_modif_metabolic_enz"/>
</dbReference>
<accession>A0A5C4NFT0</accession>
<dbReference type="Proteomes" id="UP000305709">
    <property type="component" value="Unassembled WGS sequence"/>
</dbReference>
<reference evidence="3 4" key="1">
    <citation type="submission" date="2019-06" db="EMBL/GenBank/DDBJ databases">
        <authorList>
            <person name="Jiang L."/>
        </authorList>
    </citation>
    <scope>NUCLEOTIDE SEQUENCE [LARGE SCALE GENOMIC DNA]</scope>
    <source>
        <strain evidence="3 4">YIM 48858</strain>
    </source>
</reference>
<sequence>MGHWLVTGGAGFIGHHLVQALLGRGDGVVVLDDLSAGRAERLPAEARLVTGDVQDAALVAGCLRGARGVFHLAAIVSVERCAQDLLGAHRVNLAGTLTVLDAARRAGNLPVVFPSSAAVYGDAGERTCAEDMAPAPISPYGADKLGCEHHARILHGLHGLPTAALRLFNVYGPGQDPHSPYAGVIARFLDNRRAGRPHVLHGDGLQTRDFVEVGDVVRALLAAQDRLAEKPRALLCNVCTGRSISLLDLAATLDRLGGGAPTPIRHGPARPGDIRHSRGSAARMEASLGLRAATTVETGLARLL</sequence>
<dbReference type="Pfam" id="PF01370">
    <property type="entry name" value="Epimerase"/>
    <property type="match status" value="1"/>
</dbReference>
<dbReference type="PANTHER" id="PTHR43245:SF13">
    <property type="entry name" value="UDP-D-APIOSE_UDP-D-XYLOSE SYNTHASE 2"/>
    <property type="match status" value="1"/>
</dbReference>
<evidence type="ECO:0000313" key="4">
    <source>
        <dbReference type="Proteomes" id="UP000305709"/>
    </source>
</evidence>
<proteinExistence type="predicted"/>
<dbReference type="RefSeq" id="WP_139081346.1">
    <property type="nucleotide sequence ID" value="NZ_VDFV01000009.1"/>
</dbReference>
<feature type="domain" description="NAD-dependent epimerase/dehydratase" evidence="2">
    <location>
        <begin position="4"/>
        <end position="231"/>
    </location>
</feature>
<dbReference type="SUPFAM" id="SSF51735">
    <property type="entry name" value="NAD(P)-binding Rossmann-fold domains"/>
    <property type="match status" value="1"/>
</dbReference>
<protein>
    <submittedName>
        <fullName evidence="3">NAD-dependent epimerase/dehydratase family protein</fullName>
    </submittedName>
</protein>
<dbReference type="Gene3D" id="3.90.25.10">
    <property type="entry name" value="UDP-galactose 4-epimerase, domain 1"/>
    <property type="match status" value="1"/>
</dbReference>
<evidence type="ECO:0000256" key="1">
    <source>
        <dbReference type="SAM" id="MobiDB-lite"/>
    </source>
</evidence>
<dbReference type="PANTHER" id="PTHR43245">
    <property type="entry name" value="BIFUNCTIONAL POLYMYXIN RESISTANCE PROTEIN ARNA"/>
    <property type="match status" value="1"/>
</dbReference>
<evidence type="ECO:0000313" key="3">
    <source>
        <dbReference type="EMBL" id="TNC72228.1"/>
    </source>
</evidence>
<dbReference type="EMBL" id="VDFV01000009">
    <property type="protein sequence ID" value="TNC72228.1"/>
    <property type="molecule type" value="Genomic_DNA"/>
</dbReference>
<comment type="caution">
    <text evidence="3">The sequence shown here is derived from an EMBL/GenBank/DDBJ whole genome shotgun (WGS) entry which is preliminary data.</text>
</comment>
<dbReference type="AlphaFoldDB" id="A0A5C4NFT0"/>
<gene>
    <name evidence="3" type="ORF">FHG71_09280</name>
</gene>
<organism evidence="3 4">
    <name type="scientific">Rubellimicrobium roseum</name>
    <dbReference type="NCBI Taxonomy" id="687525"/>
    <lineage>
        <taxon>Bacteria</taxon>
        <taxon>Pseudomonadati</taxon>
        <taxon>Pseudomonadota</taxon>
        <taxon>Alphaproteobacteria</taxon>
        <taxon>Rhodobacterales</taxon>
        <taxon>Roseobacteraceae</taxon>
        <taxon>Rubellimicrobium</taxon>
    </lineage>
</organism>
<dbReference type="InterPro" id="IPR001509">
    <property type="entry name" value="Epimerase_deHydtase"/>
</dbReference>